<keyword evidence="13 18" id="KW-0862">Zinc</keyword>
<comment type="caution">
    <text evidence="21">The sequence shown here is derived from an EMBL/GenBank/DDBJ whole genome shotgun (WGS) entry which is preliminary data.</text>
</comment>
<dbReference type="CDD" id="cd08195">
    <property type="entry name" value="DHQS"/>
    <property type="match status" value="1"/>
</dbReference>
<evidence type="ECO:0000259" key="20">
    <source>
        <dbReference type="Pfam" id="PF24621"/>
    </source>
</evidence>
<dbReference type="InterPro" id="IPR056179">
    <property type="entry name" value="DHQS_C"/>
</dbReference>
<comment type="cofactor">
    <cofactor evidence="2 18">
        <name>NAD(+)</name>
        <dbReference type="ChEBI" id="CHEBI:57540"/>
    </cofactor>
</comment>
<gene>
    <name evidence="18 21" type="primary">aroB</name>
    <name evidence="21" type="ORF">ACFMB1_00770</name>
</gene>
<evidence type="ECO:0000256" key="3">
    <source>
        <dbReference type="ARBA" id="ARBA00003485"/>
    </source>
</evidence>
<dbReference type="Gene3D" id="3.40.50.1970">
    <property type="match status" value="1"/>
</dbReference>
<comment type="subcellular location">
    <subcellularLocation>
        <location evidence="4 18">Cytoplasm</location>
    </subcellularLocation>
</comment>
<dbReference type="PANTHER" id="PTHR43622">
    <property type="entry name" value="3-DEHYDROQUINATE SYNTHASE"/>
    <property type="match status" value="1"/>
</dbReference>
<feature type="binding site" evidence="18">
    <location>
        <position position="154"/>
    </location>
    <ligand>
        <name>NAD(+)</name>
        <dbReference type="ChEBI" id="CHEBI:57540"/>
    </ligand>
</feature>
<dbReference type="PIRSF" id="PIRSF001455">
    <property type="entry name" value="DHQ_synth"/>
    <property type="match status" value="1"/>
</dbReference>
<dbReference type="Pfam" id="PF24621">
    <property type="entry name" value="DHQS_C"/>
    <property type="match status" value="1"/>
</dbReference>
<keyword evidence="22" id="KW-1185">Reference proteome</keyword>
<evidence type="ECO:0000256" key="6">
    <source>
        <dbReference type="ARBA" id="ARBA00005412"/>
    </source>
</evidence>
<feature type="binding site" evidence="18">
    <location>
        <position position="250"/>
    </location>
    <ligand>
        <name>Zn(2+)</name>
        <dbReference type="ChEBI" id="CHEBI:29105"/>
    </ligand>
</feature>
<evidence type="ECO:0000256" key="18">
    <source>
        <dbReference type="HAMAP-Rule" id="MF_00110"/>
    </source>
</evidence>
<feature type="binding site" evidence="18">
    <location>
        <begin position="108"/>
        <end position="112"/>
    </location>
    <ligand>
        <name>NAD(+)</name>
        <dbReference type="ChEBI" id="CHEBI:57540"/>
    </ligand>
</feature>
<sequence>MTAETVRVPLSDRSYDITIGANLIEQAGALLGPHLKRSRTAVVTDENVFVTQGERLREGLAASGIEADFITLPAGEATKSFAELEKLTGRLLDLGVERDDVVIAFGGGVIGDLTGFACSVLRRGCRFAQIPTTLLAQVDSAVGGKTAINVAQGKNLIGAFHQPVAVIADITSLDSLPMRELKAGYAEVVKYGLISDPDFFRWLEENGPALFEGNEGARIHAIKKSCEAKAAIVSADEKEKGARALLNLGHTFGHAFEAYFGYSNKLLHGEGVALGMALAFDYSASEGLCPAPDAERVKAHLKNTGLPSEISDLNSEITADIIAKYMMQDKKVEQGKLTLILAKAIGGAFIAKDSDLSTVTAFLKEKTGE</sequence>
<dbReference type="NCBIfam" id="TIGR01357">
    <property type="entry name" value="aroB"/>
    <property type="match status" value="1"/>
</dbReference>
<feature type="domain" description="3-dehydroquinate synthase N-terminal" evidence="19">
    <location>
        <begin position="70"/>
        <end position="182"/>
    </location>
</feature>
<dbReference type="HAMAP" id="MF_00110">
    <property type="entry name" value="DHQ_synthase"/>
    <property type="match status" value="1"/>
</dbReference>
<dbReference type="InterPro" id="IPR030963">
    <property type="entry name" value="DHQ_synth_fam"/>
</dbReference>
<evidence type="ECO:0000256" key="7">
    <source>
        <dbReference type="ARBA" id="ARBA00013031"/>
    </source>
</evidence>
<evidence type="ECO:0000256" key="9">
    <source>
        <dbReference type="ARBA" id="ARBA00022490"/>
    </source>
</evidence>
<keyword evidence="15 18" id="KW-0057">Aromatic amino acid biosynthesis</keyword>
<dbReference type="GO" id="GO:0003856">
    <property type="term" value="F:3-dehydroquinate synthase activity"/>
    <property type="evidence" value="ECO:0007669"/>
    <property type="project" value="UniProtKB-EC"/>
</dbReference>
<keyword evidence="14 18" id="KW-0520">NAD</keyword>
<evidence type="ECO:0000256" key="5">
    <source>
        <dbReference type="ARBA" id="ARBA00004661"/>
    </source>
</evidence>
<dbReference type="EC" id="4.2.3.4" evidence="7 18"/>
<comment type="function">
    <text evidence="3 18">Catalyzes the conversion of 3-deoxy-D-arabino-heptulosonate 7-phosphate (DAHP) to dehydroquinate (DHQ).</text>
</comment>
<accession>A0ABW1KQE3</accession>
<evidence type="ECO:0000256" key="15">
    <source>
        <dbReference type="ARBA" id="ARBA00023141"/>
    </source>
</evidence>
<feature type="binding site" evidence="18">
    <location>
        <position position="187"/>
    </location>
    <ligand>
        <name>Zn(2+)</name>
        <dbReference type="ChEBI" id="CHEBI:29105"/>
    </ligand>
</feature>
<dbReference type="Proteomes" id="UP001596116">
    <property type="component" value="Unassembled WGS sequence"/>
</dbReference>
<dbReference type="SUPFAM" id="SSF56796">
    <property type="entry name" value="Dehydroquinate synthase-like"/>
    <property type="match status" value="1"/>
</dbReference>
<evidence type="ECO:0000256" key="14">
    <source>
        <dbReference type="ARBA" id="ARBA00023027"/>
    </source>
</evidence>
<dbReference type="EMBL" id="JBHPON010000001">
    <property type="protein sequence ID" value="MFC6034051.1"/>
    <property type="molecule type" value="Genomic_DNA"/>
</dbReference>
<dbReference type="InterPro" id="IPR050071">
    <property type="entry name" value="Dehydroquinate_synthase"/>
</dbReference>
<reference evidence="21 22" key="1">
    <citation type="submission" date="2024-09" db="EMBL/GenBank/DDBJ databases">
        <authorList>
            <person name="Zhang Z.-H."/>
        </authorList>
    </citation>
    <scope>NUCLEOTIDE SEQUENCE [LARGE SCALE GENOMIC DNA]</scope>
    <source>
        <strain evidence="21 22">HHTR114</strain>
    </source>
</reference>
<keyword evidence="12 18" id="KW-0547">Nucleotide-binding</keyword>
<feature type="binding site" evidence="18">
    <location>
        <begin position="132"/>
        <end position="133"/>
    </location>
    <ligand>
        <name>NAD(+)</name>
        <dbReference type="ChEBI" id="CHEBI:57540"/>
    </ligand>
</feature>
<comment type="catalytic activity">
    <reaction evidence="1 18">
        <text>7-phospho-2-dehydro-3-deoxy-D-arabino-heptonate = 3-dehydroquinate + phosphate</text>
        <dbReference type="Rhea" id="RHEA:21968"/>
        <dbReference type="ChEBI" id="CHEBI:32364"/>
        <dbReference type="ChEBI" id="CHEBI:43474"/>
        <dbReference type="ChEBI" id="CHEBI:58394"/>
        <dbReference type="EC" id="4.2.3.4"/>
    </reaction>
</comment>
<evidence type="ECO:0000256" key="10">
    <source>
        <dbReference type="ARBA" id="ARBA00022605"/>
    </source>
</evidence>
<evidence type="ECO:0000313" key="21">
    <source>
        <dbReference type="EMBL" id="MFC6034051.1"/>
    </source>
</evidence>
<dbReference type="Pfam" id="PF01761">
    <property type="entry name" value="DHQ_synthase"/>
    <property type="match status" value="1"/>
</dbReference>
<comment type="caution">
    <text evidence="18">Lacks conserved residue(s) required for the propagation of feature annotation.</text>
</comment>
<evidence type="ECO:0000259" key="19">
    <source>
        <dbReference type="Pfam" id="PF01761"/>
    </source>
</evidence>
<evidence type="ECO:0000256" key="2">
    <source>
        <dbReference type="ARBA" id="ARBA00001911"/>
    </source>
</evidence>
<comment type="cofactor">
    <cofactor evidence="18">
        <name>Co(2+)</name>
        <dbReference type="ChEBI" id="CHEBI:48828"/>
    </cofactor>
    <cofactor evidence="18">
        <name>Zn(2+)</name>
        <dbReference type="ChEBI" id="CHEBI:29105"/>
    </cofactor>
    <text evidence="18">Binds 1 divalent metal cation per subunit. Can use either Co(2+) or Zn(2+).</text>
</comment>
<dbReference type="PANTHER" id="PTHR43622:SF7">
    <property type="entry name" value="3-DEHYDROQUINATE SYNTHASE, CHLOROPLASTIC"/>
    <property type="match status" value="1"/>
</dbReference>
<evidence type="ECO:0000256" key="16">
    <source>
        <dbReference type="ARBA" id="ARBA00023239"/>
    </source>
</evidence>
<comment type="similarity">
    <text evidence="6 18">Belongs to the sugar phosphate cyclases superfamily. Dehydroquinate synthase family.</text>
</comment>
<dbReference type="Gene3D" id="1.20.1090.10">
    <property type="entry name" value="Dehydroquinate synthase-like - alpha domain"/>
    <property type="match status" value="1"/>
</dbReference>
<keyword evidence="16 18" id="KW-0456">Lyase</keyword>
<proteinExistence type="inferred from homology"/>
<evidence type="ECO:0000256" key="12">
    <source>
        <dbReference type="ARBA" id="ARBA00022741"/>
    </source>
</evidence>
<keyword evidence="17 18" id="KW-0170">Cobalt</keyword>
<feature type="binding site" evidence="18">
    <location>
        <position position="268"/>
    </location>
    <ligand>
        <name>Zn(2+)</name>
        <dbReference type="ChEBI" id="CHEBI:29105"/>
    </ligand>
</feature>
<protein>
    <recommendedName>
        <fullName evidence="8 18">3-dehydroquinate synthase</fullName>
        <shortName evidence="18">DHQS</shortName>
        <ecNumber evidence="7 18">4.2.3.4</ecNumber>
    </recommendedName>
</protein>
<evidence type="ECO:0000256" key="11">
    <source>
        <dbReference type="ARBA" id="ARBA00022723"/>
    </source>
</evidence>
<feature type="binding site" evidence="18">
    <location>
        <position position="145"/>
    </location>
    <ligand>
        <name>NAD(+)</name>
        <dbReference type="ChEBI" id="CHEBI:57540"/>
    </ligand>
</feature>
<keyword evidence="10 18" id="KW-0028">Amino-acid biosynthesis</keyword>
<keyword evidence="11 18" id="KW-0479">Metal-binding</keyword>
<evidence type="ECO:0000313" key="22">
    <source>
        <dbReference type="Proteomes" id="UP001596116"/>
    </source>
</evidence>
<dbReference type="InterPro" id="IPR016037">
    <property type="entry name" value="DHQ_synth_AroB"/>
</dbReference>
<evidence type="ECO:0000256" key="1">
    <source>
        <dbReference type="ARBA" id="ARBA00001393"/>
    </source>
</evidence>
<evidence type="ECO:0000256" key="4">
    <source>
        <dbReference type="ARBA" id="ARBA00004496"/>
    </source>
</evidence>
<evidence type="ECO:0000256" key="13">
    <source>
        <dbReference type="ARBA" id="ARBA00022833"/>
    </source>
</evidence>
<feature type="domain" description="3-dehydroquinate synthase C-terminal" evidence="20">
    <location>
        <begin position="184"/>
        <end position="332"/>
    </location>
</feature>
<organism evidence="21 22">
    <name type="scientific">Hyphococcus aureus</name>
    <dbReference type="NCBI Taxonomy" id="2666033"/>
    <lineage>
        <taxon>Bacteria</taxon>
        <taxon>Pseudomonadati</taxon>
        <taxon>Pseudomonadota</taxon>
        <taxon>Alphaproteobacteria</taxon>
        <taxon>Parvularculales</taxon>
        <taxon>Parvularculaceae</taxon>
        <taxon>Hyphococcus</taxon>
    </lineage>
</organism>
<evidence type="ECO:0000256" key="8">
    <source>
        <dbReference type="ARBA" id="ARBA00017684"/>
    </source>
</evidence>
<evidence type="ECO:0000256" key="17">
    <source>
        <dbReference type="ARBA" id="ARBA00023285"/>
    </source>
</evidence>
<keyword evidence="9 18" id="KW-0963">Cytoplasm</keyword>
<name>A0ABW1KQE3_9PROT</name>
<dbReference type="InterPro" id="IPR030960">
    <property type="entry name" value="DHQS/DOIS_N"/>
</dbReference>
<dbReference type="RefSeq" id="WP_379880648.1">
    <property type="nucleotide sequence ID" value="NZ_JBHPON010000001.1"/>
</dbReference>
<comment type="pathway">
    <text evidence="5 18">Metabolic intermediate biosynthesis; chorismate biosynthesis; chorismate from D-erythrose 4-phosphate and phosphoenolpyruvate: step 2/7.</text>
</comment>